<reference evidence="2" key="1">
    <citation type="submission" date="2022-11" db="UniProtKB">
        <authorList>
            <consortium name="WormBaseParasite"/>
        </authorList>
    </citation>
    <scope>IDENTIFICATION</scope>
</reference>
<organism evidence="1 2">
    <name type="scientific">Panagrolaimus sp. ES5</name>
    <dbReference type="NCBI Taxonomy" id="591445"/>
    <lineage>
        <taxon>Eukaryota</taxon>
        <taxon>Metazoa</taxon>
        <taxon>Ecdysozoa</taxon>
        <taxon>Nematoda</taxon>
        <taxon>Chromadorea</taxon>
        <taxon>Rhabditida</taxon>
        <taxon>Tylenchina</taxon>
        <taxon>Panagrolaimomorpha</taxon>
        <taxon>Panagrolaimoidea</taxon>
        <taxon>Panagrolaimidae</taxon>
        <taxon>Panagrolaimus</taxon>
    </lineage>
</organism>
<dbReference type="Proteomes" id="UP000887579">
    <property type="component" value="Unplaced"/>
</dbReference>
<proteinExistence type="predicted"/>
<sequence length="236" mass="27645">MDDNEAVSSILDDESQGKRSPEESFAEILESLEEYTAEKREVLLLNKSKLLFILKTHRPIKIGNYHYGLSITLRDKGRLIVFQWDNRSMVHEYSQRNDYKNLWACIDCYRKYYHQLQSTRLHVYLVYGIVFVPFHHNCKPRDYEIVMQYQKYLEEGNLKNARRMTQLVNFTYEESSLANVINVIENKTLPTSSLSTKNDKIKDNKIVAKTSANLKRKLNDPTLSPDKPSAAKKLVF</sequence>
<name>A0AC34GFD7_9BILA</name>
<accession>A0AC34GFD7</accession>
<evidence type="ECO:0000313" key="1">
    <source>
        <dbReference type="Proteomes" id="UP000887579"/>
    </source>
</evidence>
<evidence type="ECO:0000313" key="2">
    <source>
        <dbReference type="WBParaSite" id="ES5_v2.g28144.t1"/>
    </source>
</evidence>
<protein>
    <submittedName>
        <fullName evidence="2">Uncharacterized protein</fullName>
    </submittedName>
</protein>
<dbReference type="WBParaSite" id="ES5_v2.g28144.t1">
    <property type="protein sequence ID" value="ES5_v2.g28144.t1"/>
    <property type="gene ID" value="ES5_v2.g28144"/>
</dbReference>